<evidence type="ECO:0000256" key="7">
    <source>
        <dbReference type="ARBA" id="ARBA00032342"/>
    </source>
</evidence>
<proteinExistence type="inferred from homology"/>
<feature type="disulfide bond" evidence="8">
    <location>
        <begin position="65"/>
        <end position="92"/>
    </location>
</feature>
<evidence type="ECO:0000256" key="8">
    <source>
        <dbReference type="PIRSR" id="PIRSR002572-1"/>
    </source>
</evidence>
<reference evidence="12" key="1">
    <citation type="submission" date="2025-08" db="UniProtKB">
        <authorList>
            <consortium name="RefSeq"/>
        </authorList>
    </citation>
    <scope>IDENTIFICATION</scope>
</reference>
<dbReference type="Proteomes" id="UP000248480">
    <property type="component" value="Unplaced"/>
</dbReference>
<dbReference type="GeneID" id="101359124"/>
<comment type="subunit">
    <text evidence="6">Monomer. Interacts with AZGP1.</text>
</comment>
<evidence type="ECO:0000256" key="1">
    <source>
        <dbReference type="ARBA" id="ARBA00004613"/>
    </source>
</evidence>
<dbReference type="InParanoid" id="A0A2Y9DWA5"/>
<keyword evidence="11" id="KW-1185">Reference proteome</keyword>
<evidence type="ECO:0000313" key="11">
    <source>
        <dbReference type="Proteomes" id="UP000248480"/>
    </source>
</evidence>
<evidence type="ECO:0000256" key="10">
    <source>
        <dbReference type="SAM" id="SignalP"/>
    </source>
</evidence>
<dbReference type="PANTHER" id="PTHR15096">
    <property type="entry name" value="PROLACTIN-INDUCIBLE PROTEIN/SEMINAL VESICLE ANTIGEN"/>
    <property type="match status" value="1"/>
</dbReference>
<dbReference type="GO" id="GO:0004190">
    <property type="term" value="F:aspartic-type endopeptidase activity"/>
    <property type="evidence" value="ECO:0007669"/>
    <property type="project" value="TreeGrafter"/>
</dbReference>
<feature type="signal peptide" evidence="10">
    <location>
        <begin position="1"/>
        <end position="28"/>
    </location>
</feature>
<dbReference type="Pfam" id="PF05326">
    <property type="entry name" value="SVA"/>
    <property type="match status" value="1"/>
</dbReference>
<evidence type="ECO:0000256" key="6">
    <source>
        <dbReference type="ARBA" id="ARBA00025932"/>
    </source>
</evidence>
<protein>
    <recommendedName>
        <fullName evidence="7">Prolactin-induced protein</fullName>
    </recommendedName>
</protein>
<name>A0A2Y9DWA5_TRIMA</name>
<dbReference type="GO" id="GO:0005615">
    <property type="term" value="C:extracellular space"/>
    <property type="evidence" value="ECO:0007669"/>
    <property type="project" value="TreeGrafter"/>
</dbReference>
<dbReference type="PANTHER" id="PTHR15096:SF5">
    <property type="entry name" value="PROLACTIN-INDUCIBLE PROTEIN"/>
    <property type="match status" value="1"/>
</dbReference>
<evidence type="ECO:0000256" key="5">
    <source>
        <dbReference type="ARBA" id="ARBA00023157"/>
    </source>
</evidence>
<dbReference type="RefSeq" id="XP_004382479.1">
    <property type="nucleotide sequence ID" value="XM_004382422.1"/>
</dbReference>
<dbReference type="SUPFAM" id="SSF81296">
    <property type="entry name" value="E set domains"/>
    <property type="match status" value="1"/>
</dbReference>
<dbReference type="InterPro" id="IPR014756">
    <property type="entry name" value="Ig_E-set"/>
</dbReference>
<gene>
    <name evidence="12" type="primary">PIP</name>
</gene>
<dbReference type="PIRSF" id="PIRSF002572">
    <property type="entry name" value="PIP-GCDFP-15"/>
    <property type="match status" value="1"/>
</dbReference>
<dbReference type="STRING" id="127582.A0A2Y9DWA5"/>
<dbReference type="OrthoDB" id="9835042at2759"/>
<dbReference type="FunFam" id="2.60.40.10:FF:001572">
    <property type="entry name" value="Prolactin-inducible protein homolog"/>
    <property type="match status" value="1"/>
</dbReference>
<feature type="chain" id="PRO_5015841116" description="Prolactin-induced protein" evidence="10">
    <location>
        <begin position="29"/>
        <end position="148"/>
    </location>
</feature>
<dbReference type="AlphaFoldDB" id="A0A2Y9DWA5"/>
<dbReference type="KEGG" id="tmu:101359124"/>
<dbReference type="InterPro" id="IPR007990">
    <property type="entry name" value="PIP"/>
</dbReference>
<comment type="subcellular location">
    <subcellularLocation>
        <location evidence="1">Secreted</location>
    </subcellularLocation>
</comment>
<evidence type="ECO:0000313" key="12">
    <source>
        <dbReference type="RefSeq" id="XP_004382479.1"/>
    </source>
</evidence>
<dbReference type="GO" id="GO:0006508">
    <property type="term" value="P:proteolysis"/>
    <property type="evidence" value="ECO:0007669"/>
    <property type="project" value="TreeGrafter"/>
</dbReference>
<evidence type="ECO:0000256" key="3">
    <source>
        <dbReference type="ARBA" id="ARBA00022525"/>
    </source>
</evidence>
<comment type="similarity">
    <text evidence="2">Belongs to the PIP family.</text>
</comment>
<dbReference type="GO" id="GO:0002682">
    <property type="term" value="P:regulation of immune system process"/>
    <property type="evidence" value="ECO:0007669"/>
    <property type="project" value="TreeGrafter"/>
</dbReference>
<keyword evidence="4 10" id="KW-0732">Signal</keyword>
<dbReference type="FunCoup" id="A0A2Y9DWA5">
    <property type="interactions" value="321"/>
</dbReference>
<evidence type="ECO:0000256" key="9">
    <source>
        <dbReference type="PIRSR" id="PIRSR002572-2"/>
    </source>
</evidence>
<keyword evidence="3" id="KW-0964">Secreted</keyword>
<dbReference type="CTD" id="5304"/>
<organism evidence="11 12">
    <name type="scientific">Trichechus manatus latirostris</name>
    <name type="common">Florida manatee</name>
    <dbReference type="NCBI Taxonomy" id="127582"/>
    <lineage>
        <taxon>Eukaryota</taxon>
        <taxon>Metazoa</taxon>
        <taxon>Chordata</taxon>
        <taxon>Craniata</taxon>
        <taxon>Vertebrata</taxon>
        <taxon>Euteleostomi</taxon>
        <taxon>Mammalia</taxon>
        <taxon>Eutheria</taxon>
        <taxon>Afrotheria</taxon>
        <taxon>Sirenia</taxon>
        <taxon>Trichechidae</taxon>
        <taxon>Trichechus</taxon>
    </lineage>
</organism>
<feature type="modified residue" description="Pyrrolidone carboxylic acid" evidence="9">
    <location>
        <position position="29"/>
    </location>
</feature>
<evidence type="ECO:0000256" key="2">
    <source>
        <dbReference type="ARBA" id="ARBA00006819"/>
    </source>
</evidence>
<dbReference type="Gene3D" id="2.60.40.10">
    <property type="entry name" value="Immunoglobulins"/>
    <property type="match status" value="1"/>
</dbReference>
<sequence>MRALLLPSRAGPAALLLVLCLQLGASNAQENNWKVMTMDLQMQQTAKKNEEVPVTLKLSTEVQECMVVKTYLKSSRPLEGTSHNYDFTSCLCNDYPRTFFWDIRSNYTVKIAAVVDIIRELNICPEDRAVVPIKANRFYTFQTLQITS</sequence>
<evidence type="ECO:0000256" key="4">
    <source>
        <dbReference type="ARBA" id="ARBA00022729"/>
    </source>
</evidence>
<feature type="disulfide bond" evidence="8">
    <location>
        <begin position="90"/>
        <end position="124"/>
    </location>
</feature>
<accession>A0A2Y9DWA5</accession>
<keyword evidence="5 8" id="KW-1015">Disulfide bond</keyword>
<dbReference type="InterPro" id="IPR013783">
    <property type="entry name" value="Ig-like_fold"/>
</dbReference>